<accession>A0A520LP52</accession>
<evidence type="ECO:0000313" key="2">
    <source>
        <dbReference type="EMBL" id="RZO08620.1"/>
    </source>
</evidence>
<gene>
    <name evidence="2" type="ORF">EVB02_00460</name>
</gene>
<feature type="transmembrane region" description="Helical" evidence="1">
    <location>
        <begin position="180"/>
        <end position="203"/>
    </location>
</feature>
<feature type="transmembrane region" description="Helical" evidence="1">
    <location>
        <begin position="274"/>
        <end position="300"/>
    </location>
</feature>
<comment type="caution">
    <text evidence="2">The sequence shown here is derived from an EMBL/GenBank/DDBJ whole genome shotgun (WGS) entry which is preliminary data.</text>
</comment>
<dbReference type="Proteomes" id="UP000318148">
    <property type="component" value="Unassembled WGS sequence"/>
</dbReference>
<evidence type="ECO:0000256" key="1">
    <source>
        <dbReference type="SAM" id="Phobius"/>
    </source>
</evidence>
<organism evidence="2 3">
    <name type="scientific">SAR92 clade bacterium</name>
    <dbReference type="NCBI Taxonomy" id="2315479"/>
    <lineage>
        <taxon>Bacteria</taxon>
        <taxon>Pseudomonadati</taxon>
        <taxon>Pseudomonadota</taxon>
        <taxon>Gammaproteobacteria</taxon>
        <taxon>Cellvibrionales</taxon>
        <taxon>Porticoccaceae</taxon>
        <taxon>SAR92 clade</taxon>
    </lineage>
</organism>
<feature type="transmembrane region" description="Helical" evidence="1">
    <location>
        <begin position="239"/>
        <end position="262"/>
    </location>
</feature>
<name>A0A520LP52_9GAMM</name>
<feature type="transmembrane region" description="Helical" evidence="1">
    <location>
        <begin position="149"/>
        <end position="173"/>
    </location>
</feature>
<feature type="transmembrane region" description="Helical" evidence="1">
    <location>
        <begin position="312"/>
        <end position="331"/>
    </location>
</feature>
<dbReference type="Pfam" id="PF13795">
    <property type="entry name" value="HupE_UreJ_2"/>
    <property type="match status" value="1"/>
</dbReference>
<keyword evidence="1" id="KW-1133">Transmembrane helix</keyword>
<reference evidence="2 3" key="1">
    <citation type="submission" date="2019-02" db="EMBL/GenBank/DDBJ databases">
        <title>Prokaryotic population dynamics and viral predation in marine succession experiment using metagenomics: the confinement effect.</title>
        <authorList>
            <person name="Haro-Moreno J.M."/>
            <person name="Rodriguez-Valera F."/>
            <person name="Lopez-Perez M."/>
        </authorList>
    </citation>
    <scope>NUCLEOTIDE SEQUENCE [LARGE SCALE GENOMIC DNA]</scope>
    <source>
        <strain evidence="2">MED-G169</strain>
    </source>
</reference>
<dbReference type="EMBL" id="SHBO01000003">
    <property type="protein sequence ID" value="RZO08620.1"/>
    <property type="molecule type" value="Genomic_DNA"/>
</dbReference>
<keyword evidence="1" id="KW-0472">Membrane</keyword>
<dbReference type="InterPro" id="IPR032809">
    <property type="entry name" value="Put_HupE_UreJ"/>
</dbReference>
<dbReference type="AlphaFoldDB" id="A0A520LP52"/>
<evidence type="ECO:0000313" key="3">
    <source>
        <dbReference type="Proteomes" id="UP000318148"/>
    </source>
</evidence>
<sequence>MSLSIKQIVMIKSIIVFLLLLAPLSLSDEARPVYIEITENSETKIGVKWKLPPVMNPSDEPLIYIKSDSCAQDGNTLGTRLLGSSEYTCKPALQNFLIKIDYPRSNPALTSLVVYKEIGGSVEQIFSGPEKTEILLGSGKSFYEIAKQYILAGIEHILIGYDHLLFVLCLILISKSTRTLIYAVTGFTIAHSITLSLATMNLIKVRTELVELLIALSIIILAREILFARKNKLEPPLSIKFPISISAFFGLLHGFGFAVVLQELGLPFDMKINALLFFNIGVEIGQLIFIGIVLLIAIILRSNPLFSNHYLPFLNQLGIYFIGTISTFWFLQRTFALI</sequence>
<feature type="transmembrane region" description="Helical" evidence="1">
    <location>
        <begin position="209"/>
        <end position="227"/>
    </location>
</feature>
<proteinExistence type="predicted"/>
<keyword evidence="1" id="KW-0812">Transmembrane</keyword>
<protein>
    <submittedName>
        <fullName evidence="2">HupE/UreJ family protein</fullName>
    </submittedName>
</protein>